<dbReference type="GeneID" id="4706277"/>
<reference evidence="1 2" key="1">
    <citation type="journal article" date="2008" name="PLoS Genet.">
        <title>Genomic islands in the pathogenic filamentous fungus Aspergillus fumigatus.</title>
        <authorList>
            <person name="Fedorova N.D."/>
            <person name="Khaldi N."/>
            <person name="Joardar V.S."/>
            <person name="Maiti R."/>
            <person name="Amedeo P."/>
            <person name="Anderson M.J."/>
            <person name="Crabtree J."/>
            <person name="Silva J.C."/>
            <person name="Badger J.H."/>
            <person name="Albarraq A."/>
            <person name="Angiuoli S."/>
            <person name="Bussey H."/>
            <person name="Bowyer P."/>
            <person name="Cotty P.J."/>
            <person name="Dyer P.S."/>
            <person name="Egan A."/>
            <person name="Galens K."/>
            <person name="Fraser-Liggett C.M."/>
            <person name="Haas B.J."/>
            <person name="Inman J.M."/>
            <person name="Kent R."/>
            <person name="Lemieux S."/>
            <person name="Malavazi I."/>
            <person name="Orvis J."/>
            <person name="Roemer T."/>
            <person name="Ronning C.M."/>
            <person name="Sundaram J.P."/>
            <person name="Sutton G."/>
            <person name="Turner G."/>
            <person name="Venter J.C."/>
            <person name="White O.R."/>
            <person name="Whitty B.R."/>
            <person name="Youngman P."/>
            <person name="Wolfe K.H."/>
            <person name="Goldman G.H."/>
            <person name="Wortman J.R."/>
            <person name="Jiang B."/>
            <person name="Denning D.W."/>
            <person name="Nierman W.C."/>
        </authorList>
    </citation>
    <scope>NUCLEOTIDE SEQUENCE [LARGE SCALE GENOMIC DNA]</scope>
    <source>
        <strain evidence="2">ATCC 1007 / CBS 513.65 / DSM 816 / NCTC 3887 / NRRL 1</strain>
    </source>
</reference>
<keyword evidence="2" id="KW-1185">Reference proteome</keyword>
<dbReference type="EMBL" id="DS027049">
    <property type="protein sequence ID" value="EAW12998.1"/>
    <property type="molecule type" value="Genomic_DNA"/>
</dbReference>
<accession>A1CB80</accession>
<evidence type="ECO:0000313" key="2">
    <source>
        <dbReference type="Proteomes" id="UP000006701"/>
    </source>
</evidence>
<dbReference type="RefSeq" id="XP_001274424.1">
    <property type="nucleotide sequence ID" value="XM_001274423.1"/>
</dbReference>
<gene>
    <name evidence="1" type="ORF">ACLA_014350</name>
</gene>
<name>A1CB80_ASPCL</name>
<dbReference type="AlphaFoldDB" id="A1CB80"/>
<dbReference type="Proteomes" id="UP000006701">
    <property type="component" value="Unassembled WGS sequence"/>
</dbReference>
<dbReference type="VEuPathDB" id="FungiDB:ACLA_014350"/>
<dbReference type="KEGG" id="act:ACLA_014350"/>
<evidence type="ECO:0000313" key="1">
    <source>
        <dbReference type="EMBL" id="EAW12998.1"/>
    </source>
</evidence>
<dbReference type="HOGENOM" id="CLU_068598_0_0_1"/>
<dbReference type="OrthoDB" id="3034873at2759"/>
<dbReference type="OMA" id="EGDCMLE"/>
<sequence length="243" mass="27154">MTSGLLKPLALFCTQSQSQRYIQSVRNLGDAWRTLAEPANLTGADAQTTLIETTFDLALRLRKEDDGTNYHVSLQLPSLEEAAGEEIKLQAPQQPSSTPSESPRHYSIFADYGTDFIWLNENDPNYSDDNTSVEASDALSDYPPVVFENYDAWVDAYSDNFKRRCEDTQNYSAHVFANAMEEIAWNVAGYLLAWRIALAPHVGSVEYSAGQEKYLLEKGKESEMTIKFLGNQDVLLATGESTE</sequence>
<proteinExistence type="predicted"/>
<organism evidence="1 2">
    <name type="scientific">Aspergillus clavatus (strain ATCC 1007 / CBS 513.65 / DSM 816 / NCTC 3887 / NRRL 1 / QM 1276 / 107)</name>
    <dbReference type="NCBI Taxonomy" id="344612"/>
    <lineage>
        <taxon>Eukaryota</taxon>
        <taxon>Fungi</taxon>
        <taxon>Dikarya</taxon>
        <taxon>Ascomycota</taxon>
        <taxon>Pezizomycotina</taxon>
        <taxon>Eurotiomycetes</taxon>
        <taxon>Eurotiomycetidae</taxon>
        <taxon>Eurotiales</taxon>
        <taxon>Aspergillaceae</taxon>
        <taxon>Aspergillus</taxon>
        <taxon>Aspergillus subgen. Fumigati</taxon>
    </lineage>
</organism>
<protein>
    <submittedName>
        <fullName evidence="1">Uncharacterized protein</fullName>
    </submittedName>
</protein>